<evidence type="ECO:0000256" key="15">
    <source>
        <dbReference type="ARBA" id="ARBA00041979"/>
    </source>
</evidence>
<dbReference type="SUPFAM" id="SSF55811">
    <property type="entry name" value="Nudix"/>
    <property type="match status" value="1"/>
</dbReference>
<dbReference type="GO" id="GO:0008413">
    <property type="term" value="F:8-oxo-7,8-dihydroguanosine triphosphate pyrophosphatase activity"/>
    <property type="evidence" value="ECO:0007669"/>
    <property type="project" value="TreeGrafter"/>
</dbReference>
<keyword evidence="6" id="KW-0227">DNA damage</keyword>
<dbReference type="InterPro" id="IPR000086">
    <property type="entry name" value="NUDIX_hydrolase_dom"/>
</dbReference>
<dbReference type="CDD" id="cd04690">
    <property type="entry name" value="NUDIX_Hydrolase"/>
    <property type="match status" value="1"/>
</dbReference>
<dbReference type="AlphaFoldDB" id="A0A0C2EU88"/>
<accession>A0A0C2EU88</accession>
<comment type="catalytic activity">
    <reaction evidence="11">
        <text>8-oxo-GTP + H2O = 8-oxo-GMP + diphosphate + H(+)</text>
        <dbReference type="Rhea" id="RHEA:67616"/>
        <dbReference type="ChEBI" id="CHEBI:15377"/>
        <dbReference type="ChEBI" id="CHEBI:15378"/>
        <dbReference type="ChEBI" id="CHEBI:33019"/>
        <dbReference type="ChEBI" id="CHEBI:143553"/>
        <dbReference type="ChEBI" id="CHEBI:145694"/>
    </reaction>
</comment>
<evidence type="ECO:0000256" key="16">
    <source>
        <dbReference type="ARBA" id="ARBA00042798"/>
    </source>
</evidence>
<dbReference type="Pfam" id="PF00293">
    <property type="entry name" value="NUDIX"/>
    <property type="match status" value="1"/>
</dbReference>
<feature type="domain" description="Nudix hydrolase" evidence="17">
    <location>
        <begin position="1"/>
        <end position="103"/>
    </location>
</feature>
<evidence type="ECO:0000256" key="10">
    <source>
        <dbReference type="ARBA" id="ARBA00035861"/>
    </source>
</evidence>
<evidence type="ECO:0000256" key="9">
    <source>
        <dbReference type="ARBA" id="ARBA00023204"/>
    </source>
</evidence>
<name>A0A0C2EU88_9PSED</name>
<dbReference type="EMBL" id="JXDG01000055">
    <property type="protein sequence ID" value="KIH82233.1"/>
    <property type="molecule type" value="Genomic_DNA"/>
</dbReference>
<evidence type="ECO:0000256" key="2">
    <source>
        <dbReference type="ARBA" id="ARBA00005582"/>
    </source>
</evidence>
<reference evidence="18 19" key="1">
    <citation type="submission" date="2015-01" db="EMBL/GenBank/DDBJ databases">
        <title>Complete genome of Pseudomonas batumici UCM B-321 producer of the batumin antibiotic with strong antistaphilococcal and potential anticancer activity.</title>
        <authorList>
            <person name="Klochko V.V."/>
            <person name="Zelena L.B."/>
            <person name="Elena K.A."/>
            <person name="Reva O.N."/>
        </authorList>
    </citation>
    <scope>NUCLEOTIDE SEQUENCE [LARGE SCALE GENOMIC DNA]</scope>
    <source>
        <strain evidence="18 19">UCM B-321</strain>
    </source>
</reference>
<dbReference type="PROSITE" id="PS51462">
    <property type="entry name" value="NUDIX"/>
    <property type="match status" value="1"/>
</dbReference>
<comment type="similarity">
    <text evidence="2">Belongs to the Nudix hydrolase family.</text>
</comment>
<dbReference type="GO" id="GO:0035539">
    <property type="term" value="F:8-oxo-7,8-dihydrodeoxyguanosine triphosphate pyrophosphatase activity"/>
    <property type="evidence" value="ECO:0007669"/>
    <property type="project" value="UniProtKB-EC"/>
</dbReference>
<dbReference type="GO" id="GO:0046872">
    <property type="term" value="F:metal ion binding"/>
    <property type="evidence" value="ECO:0007669"/>
    <property type="project" value="UniProtKB-KW"/>
</dbReference>
<keyword evidence="5" id="KW-0479">Metal-binding</keyword>
<evidence type="ECO:0000256" key="12">
    <source>
        <dbReference type="ARBA" id="ARBA00038905"/>
    </source>
</evidence>
<keyword evidence="8" id="KW-0460">Magnesium</keyword>
<evidence type="ECO:0000256" key="7">
    <source>
        <dbReference type="ARBA" id="ARBA00022801"/>
    </source>
</evidence>
<dbReference type="InterPro" id="IPR015797">
    <property type="entry name" value="NUDIX_hydrolase-like_dom_sf"/>
</dbReference>
<dbReference type="PANTHER" id="PTHR47707">
    <property type="entry name" value="8-OXO-DGTP DIPHOSPHATASE"/>
    <property type="match status" value="1"/>
</dbReference>
<keyword evidence="3" id="KW-0515">Mutator protein</keyword>
<keyword evidence="7 18" id="KW-0378">Hydrolase</keyword>
<comment type="caution">
    <text evidence="18">The sequence shown here is derived from an EMBL/GenBank/DDBJ whole genome shotgun (WGS) entry which is preliminary data.</text>
</comment>
<evidence type="ECO:0000256" key="4">
    <source>
        <dbReference type="ARBA" id="ARBA00022705"/>
    </source>
</evidence>
<evidence type="ECO:0000313" key="18">
    <source>
        <dbReference type="EMBL" id="KIH82233.1"/>
    </source>
</evidence>
<evidence type="ECO:0000256" key="5">
    <source>
        <dbReference type="ARBA" id="ARBA00022723"/>
    </source>
</evidence>
<evidence type="ECO:0000256" key="11">
    <source>
        <dbReference type="ARBA" id="ARBA00036904"/>
    </source>
</evidence>
<evidence type="ECO:0000256" key="8">
    <source>
        <dbReference type="ARBA" id="ARBA00022842"/>
    </source>
</evidence>
<dbReference type="PROSITE" id="PS00893">
    <property type="entry name" value="NUDIX_BOX"/>
    <property type="match status" value="1"/>
</dbReference>
<evidence type="ECO:0000256" key="13">
    <source>
        <dbReference type="ARBA" id="ARBA00040794"/>
    </source>
</evidence>
<dbReference type="GO" id="GO:0044715">
    <property type="term" value="F:8-oxo-dGDP phosphatase activity"/>
    <property type="evidence" value="ECO:0007669"/>
    <property type="project" value="TreeGrafter"/>
</dbReference>
<keyword evidence="19" id="KW-1185">Reference proteome</keyword>
<evidence type="ECO:0000256" key="1">
    <source>
        <dbReference type="ARBA" id="ARBA00001946"/>
    </source>
</evidence>
<evidence type="ECO:0000256" key="14">
    <source>
        <dbReference type="ARBA" id="ARBA00041592"/>
    </source>
</evidence>
<dbReference type="PATRIC" id="fig|226910.6.peg.4029"/>
<organism evidence="18 19">
    <name type="scientific">Pseudomonas batumici</name>
    <dbReference type="NCBI Taxonomy" id="226910"/>
    <lineage>
        <taxon>Bacteria</taxon>
        <taxon>Pseudomonadati</taxon>
        <taxon>Pseudomonadota</taxon>
        <taxon>Gammaproteobacteria</taxon>
        <taxon>Pseudomonadales</taxon>
        <taxon>Pseudomonadaceae</taxon>
        <taxon>Pseudomonas</taxon>
    </lineage>
</organism>
<dbReference type="Gene3D" id="3.90.79.10">
    <property type="entry name" value="Nucleoside Triphosphate Pyrophosphohydrolase"/>
    <property type="match status" value="1"/>
</dbReference>
<gene>
    <name evidence="18" type="ORF">UCMB321_4035</name>
</gene>
<evidence type="ECO:0000256" key="3">
    <source>
        <dbReference type="ARBA" id="ARBA00022457"/>
    </source>
</evidence>
<sequence length="103" mass="11354">MQPGGKIEPGELAVNALARELDEEIGVQIDTAQAHFLGMFRAPAANEPGFEVRCELFQISIDVPVNAAAEIEEAVWVDRHSYAQLQLAPLTLDHVMPIYLSLR</sequence>
<dbReference type="InterPro" id="IPR047127">
    <property type="entry name" value="MutT-like"/>
</dbReference>
<evidence type="ECO:0000259" key="17">
    <source>
        <dbReference type="PROSITE" id="PS51462"/>
    </source>
</evidence>
<dbReference type="EC" id="3.6.1.55" evidence="12"/>
<dbReference type="PANTHER" id="PTHR47707:SF1">
    <property type="entry name" value="NUDIX HYDROLASE FAMILY PROTEIN"/>
    <property type="match status" value="1"/>
</dbReference>
<comment type="cofactor">
    <cofactor evidence="1">
        <name>Mg(2+)</name>
        <dbReference type="ChEBI" id="CHEBI:18420"/>
    </cofactor>
</comment>
<evidence type="ECO:0000256" key="6">
    <source>
        <dbReference type="ARBA" id="ARBA00022763"/>
    </source>
</evidence>
<dbReference type="Proteomes" id="UP000031535">
    <property type="component" value="Unassembled WGS sequence"/>
</dbReference>
<dbReference type="InterPro" id="IPR020084">
    <property type="entry name" value="NUDIX_hydrolase_CS"/>
</dbReference>
<evidence type="ECO:0000313" key="19">
    <source>
        <dbReference type="Proteomes" id="UP000031535"/>
    </source>
</evidence>
<protein>
    <recommendedName>
        <fullName evidence="13">8-oxo-dGTP diphosphatase</fullName>
        <ecNumber evidence="12">3.6.1.55</ecNumber>
    </recommendedName>
    <alternativeName>
        <fullName evidence="16">7,8-dihydro-8-oxoguanine-triphosphatase</fullName>
    </alternativeName>
    <alternativeName>
        <fullName evidence="15">Mutator protein MutT</fullName>
    </alternativeName>
    <alternativeName>
        <fullName evidence="14">dGTP pyrophosphohydrolase</fullName>
    </alternativeName>
</protein>
<keyword evidence="9" id="KW-0234">DNA repair</keyword>
<keyword evidence="4" id="KW-0235">DNA replication</keyword>
<dbReference type="GO" id="GO:0044716">
    <property type="term" value="F:8-oxo-GDP phosphatase activity"/>
    <property type="evidence" value="ECO:0007669"/>
    <property type="project" value="TreeGrafter"/>
</dbReference>
<dbReference type="GO" id="GO:0006281">
    <property type="term" value="P:DNA repair"/>
    <property type="evidence" value="ECO:0007669"/>
    <property type="project" value="UniProtKB-KW"/>
</dbReference>
<dbReference type="GO" id="GO:0006260">
    <property type="term" value="P:DNA replication"/>
    <property type="evidence" value="ECO:0007669"/>
    <property type="project" value="UniProtKB-KW"/>
</dbReference>
<comment type="catalytic activity">
    <reaction evidence="10">
        <text>8-oxo-dGTP + H2O = 8-oxo-dGMP + diphosphate + H(+)</text>
        <dbReference type="Rhea" id="RHEA:31575"/>
        <dbReference type="ChEBI" id="CHEBI:15377"/>
        <dbReference type="ChEBI" id="CHEBI:15378"/>
        <dbReference type="ChEBI" id="CHEBI:33019"/>
        <dbReference type="ChEBI" id="CHEBI:63224"/>
        <dbReference type="ChEBI" id="CHEBI:77896"/>
        <dbReference type="EC" id="3.6.1.55"/>
    </reaction>
</comment>
<dbReference type="STRING" id="226910.UCMB321_4035"/>
<proteinExistence type="inferred from homology"/>